<dbReference type="AlphaFoldDB" id="A0AA39E2Z6"/>
<dbReference type="PANTHER" id="PTHR47967">
    <property type="entry name" value="OS07G0603500 PROTEIN-RELATED"/>
    <property type="match status" value="1"/>
</dbReference>
<dbReference type="GO" id="GO:0006508">
    <property type="term" value="P:proteolysis"/>
    <property type="evidence" value="ECO:0007669"/>
    <property type="project" value="UniProtKB-KW"/>
</dbReference>
<dbReference type="Pfam" id="PF14541">
    <property type="entry name" value="TAXi_C"/>
    <property type="match status" value="1"/>
</dbReference>
<dbReference type="InterPro" id="IPR033121">
    <property type="entry name" value="PEPTIDASE_A1"/>
</dbReference>
<dbReference type="GO" id="GO:0004190">
    <property type="term" value="F:aspartic-type endopeptidase activity"/>
    <property type="evidence" value="ECO:0007669"/>
    <property type="project" value="InterPro"/>
</dbReference>
<protein>
    <recommendedName>
        <fullName evidence="3">Peptidase A1 domain-containing protein</fullName>
    </recommendedName>
</protein>
<dbReference type="PANTHER" id="PTHR47967:SF128">
    <property type="entry name" value="ASPARTIC PROTEINASE CDR1-LIKE"/>
    <property type="match status" value="1"/>
</dbReference>
<dbReference type="GO" id="GO:0005576">
    <property type="term" value="C:extracellular region"/>
    <property type="evidence" value="ECO:0007669"/>
    <property type="project" value="TreeGrafter"/>
</dbReference>
<organism evidence="4 5">
    <name type="scientific">Vitis rotundifolia</name>
    <name type="common">Muscadine grape</name>
    <dbReference type="NCBI Taxonomy" id="103349"/>
    <lineage>
        <taxon>Eukaryota</taxon>
        <taxon>Viridiplantae</taxon>
        <taxon>Streptophyta</taxon>
        <taxon>Embryophyta</taxon>
        <taxon>Tracheophyta</taxon>
        <taxon>Spermatophyta</taxon>
        <taxon>Magnoliopsida</taxon>
        <taxon>eudicotyledons</taxon>
        <taxon>Gunneridae</taxon>
        <taxon>Pentapetalae</taxon>
        <taxon>rosids</taxon>
        <taxon>Vitales</taxon>
        <taxon>Vitaceae</taxon>
        <taxon>Viteae</taxon>
        <taxon>Vitis</taxon>
    </lineage>
</organism>
<dbReference type="PROSITE" id="PS00141">
    <property type="entry name" value="ASP_PROTEASE"/>
    <property type="match status" value="1"/>
</dbReference>
<comment type="caution">
    <text evidence="4">The sequence shown here is derived from an EMBL/GenBank/DDBJ whole genome shotgun (WGS) entry which is preliminary data.</text>
</comment>
<dbReference type="Proteomes" id="UP001168098">
    <property type="component" value="Unassembled WGS sequence"/>
</dbReference>
<evidence type="ECO:0000313" key="5">
    <source>
        <dbReference type="Proteomes" id="UP001168098"/>
    </source>
</evidence>
<reference evidence="4 5" key="1">
    <citation type="journal article" date="2023" name="BMC Biotechnol.">
        <title>Vitis rotundifolia cv Carlos genome sequencing.</title>
        <authorList>
            <person name="Huff M."/>
            <person name="Hulse-Kemp A."/>
            <person name="Scheffler B."/>
            <person name="Youngblood R."/>
            <person name="Simpson S."/>
            <person name="Babiker E."/>
            <person name="Staton M."/>
        </authorList>
    </citation>
    <scope>NUCLEOTIDE SEQUENCE [LARGE SCALE GENOMIC DNA]</scope>
    <source>
        <tissue evidence="4">Leaf</tissue>
    </source>
</reference>
<evidence type="ECO:0000259" key="3">
    <source>
        <dbReference type="PROSITE" id="PS51767"/>
    </source>
</evidence>
<dbReference type="Gene3D" id="2.40.70.10">
    <property type="entry name" value="Acid Proteases"/>
    <property type="match status" value="1"/>
</dbReference>
<dbReference type="InterPro" id="IPR021109">
    <property type="entry name" value="Peptidase_aspartic_dom_sf"/>
</dbReference>
<name>A0AA39E2Z6_VITRO</name>
<evidence type="ECO:0000256" key="1">
    <source>
        <dbReference type="ARBA" id="ARBA00022670"/>
    </source>
</evidence>
<dbReference type="EMBL" id="JARBHA010000002">
    <property type="protein sequence ID" value="KAJ9707636.1"/>
    <property type="molecule type" value="Genomic_DNA"/>
</dbReference>
<dbReference type="InterPro" id="IPR001969">
    <property type="entry name" value="Aspartic_peptidase_AS"/>
</dbReference>
<accession>A0AA39E2Z6</accession>
<dbReference type="InterPro" id="IPR032799">
    <property type="entry name" value="TAXi_C"/>
</dbReference>
<keyword evidence="1" id="KW-0645">Protease</keyword>
<sequence>MQLSSEVGGQFSYCLVPLSSDSTASSKINFGKSAVVSGTGTVSTPLIKGTPDTFYCLTLEAMSVGSGKVAFKGFSKNKSLPEAAEEGNIIIDSGTTLTLLPRDFYTDVESALTKAIRGQTTTDRSGTFSLCYSGVKNLEIPTITAHFTGDVQLSALNTFVQAQEDLVCFSMIPSSEMANLWQPVSNELLGRV</sequence>
<dbReference type="SUPFAM" id="SSF50630">
    <property type="entry name" value="Acid proteases"/>
    <property type="match status" value="1"/>
</dbReference>
<evidence type="ECO:0000313" key="4">
    <source>
        <dbReference type="EMBL" id="KAJ9707636.1"/>
    </source>
</evidence>
<evidence type="ECO:0000256" key="2">
    <source>
        <dbReference type="ARBA" id="ARBA00022801"/>
    </source>
</evidence>
<proteinExistence type="predicted"/>
<keyword evidence="2" id="KW-0378">Hydrolase</keyword>
<feature type="domain" description="Peptidase A1" evidence="3">
    <location>
        <begin position="1"/>
        <end position="192"/>
    </location>
</feature>
<dbReference type="InterPro" id="IPR051708">
    <property type="entry name" value="Plant_Aspart_Prot_A1"/>
</dbReference>
<gene>
    <name evidence="4" type="ORF">PVL29_002599</name>
</gene>
<dbReference type="PROSITE" id="PS51767">
    <property type="entry name" value="PEPTIDASE_A1"/>
    <property type="match status" value="1"/>
</dbReference>
<keyword evidence="5" id="KW-1185">Reference proteome</keyword>